<evidence type="ECO:0000259" key="4">
    <source>
        <dbReference type="PROSITE" id="PS51387"/>
    </source>
</evidence>
<evidence type="ECO:0000256" key="3">
    <source>
        <dbReference type="ARBA" id="ARBA00023002"/>
    </source>
</evidence>
<dbReference type="InterPro" id="IPR051312">
    <property type="entry name" value="Diverse_Substr_Oxidored"/>
</dbReference>
<dbReference type="AlphaFoldDB" id="A0A644VUW9"/>
<proteinExistence type="predicted"/>
<gene>
    <name evidence="5" type="ORF">SDC9_41378</name>
</gene>
<dbReference type="InterPro" id="IPR016169">
    <property type="entry name" value="FAD-bd_PCMH_sub2"/>
</dbReference>
<dbReference type="PANTHER" id="PTHR42659">
    <property type="entry name" value="XANTHINE DEHYDROGENASE SUBUNIT C-RELATED"/>
    <property type="match status" value="1"/>
</dbReference>
<dbReference type="GO" id="GO:0016491">
    <property type="term" value="F:oxidoreductase activity"/>
    <property type="evidence" value="ECO:0007669"/>
    <property type="project" value="UniProtKB-KW"/>
</dbReference>
<evidence type="ECO:0000313" key="5">
    <source>
        <dbReference type="EMBL" id="MPL95209.1"/>
    </source>
</evidence>
<dbReference type="SUPFAM" id="SSF55447">
    <property type="entry name" value="CO dehydrogenase flavoprotein C-terminal domain-like"/>
    <property type="match status" value="1"/>
</dbReference>
<protein>
    <recommendedName>
        <fullName evidence="4">FAD-binding PCMH-type domain-containing protein</fullName>
    </recommendedName>
</protein>
<name>A0A644VUW9_9ZZZZ</name>
<dbReference type="Gene3D" id="3.30.465.10">
    <property type="match status" value="1"/>
</dbReference>
<evidence type="ECO:0000256" key="2">
    <source>
        <dbReference type="ARBA" id="ARBA00022827"/>
    </source>
</evidence>
<feature type="domain" description="FAD-binding PCMH-type" evidence="4">
    <location>
        <begin position="1"/>
        <end position="162"/>
    </location>
</feature>
<dbReference type="PROSITE" id="PS51387">
    <property type="entry name" value="FAD_PCMH"/>
    <property type="match status" value="1"/>
</dbReference>
<dbReference type="EMBL" id="VSSQ01000458">
    <property type="protein sequence ID" value="MPL95209.1"/>
    <property type="molecule type" value="Genomic_DNA"/>
</dbReference>
<comment type="caution">
    <text evidence="5">The sequence shown here is derived from an EMBL/GenBank/DDBJ whole genome shotgun (WGS) entry which is preliminary data.</text>
</comment>
<dbReference type="InterPro" id="IPR016166">
    <property type="entry name" value="FAD-bd_PCMH"/>
</dbReference>
<dbReference type="Pfam" id="PF03450">
    <property type="entry name" value="CO_deh_flav_C"/>
    <property type="match status" value="1"/>
</dbReference>
<dbReference type="GO" id="GO:0071949">
    <property type="term" value="F:FAD binding"/>
    <property type="evidence" value="ECO:0007669"/>
    <property type="project" value="InterPro"/>
</dbReference>
<dbReference type="SUPFAM" id="SSF56176">
    <property type="entry name" value="FAD-binding/transporter-associated domain-like"/>
    <property type="match status" value="1"/>
</dbReference>
<keyword evidence="3" id="KW-0560">Oxidoreductase</keyword>
<sequence length="264" mass="27593">MNIATYRRPSNLDEAYDLVVKQGAYPLGGGAWSMSVGRPIASAVDLCDLGLRYIRVEGKNIAVGAMATARDLERSSLLADVFGPLFPEALGGIAGVQVRNIVTAGGSVAGRYGFSELLVVLLALDASLVFYNDGTRPLSEYLGAPRGGAFLLEKILLPLDKKASYQGLRHAATDFPVLSVCACRARAGWRIAVGARPGVAAICPGAGASLGSTGSPGEQMALEAGRIAAGELSFGEDLRAGAEYRRSVCSVLVARAIRRISYDS</sequence>
<dbReference type="Gene3D" id="3.30.390.50">
    <property type="entry name" value="CO dehydrogenase flavoprotein, C-terminal domain"/>
    <property type="match status" value="1"/>
</dbReference>
<dbReference type="Pfam" id="PF00941">
    <property type="entry name" value="FAD_binding_5"/>
    <property type="match status" value="1"/>
</dbReference>
<dbReference type="InterPro" id="IPR005107">
    <property type="entry name" value="CO_DH_flav_C"/>
</dbReference>
<dbReference type="InterPro" id="IPR002346">
    <property type="entry name" value="Mopterin_DH_FAD-bd"/>
</dbReference>
<accession>A0A644VUW9</accession>
<dbReference type="SMART" id="SM01092">
    <property type="entry name" value="CO_deh_flav_C"/>
    <property type="match status" value="1"/>
</dbReference>
<keyword evidence="2" id="KW-0274">FAD</keyword>
<evidence type="ECO:0000256" key="1">
    <source>
        <dbReference type="ARBA" id="ARBA00022630"/>
    </source>
</evidence>
<organism evidence="5">
    <name type="scientific">bioreactor metagenome</name>
    <dbReference type="NCBI Taxonomy" id="1076179"/>
    <lineage>
        <taxon>unclassified sequences</taxon>
        <taxon>metagenomes</taxon>
        <taxon>ecological metagenomes</taxon>
    </lineage>
</organism>
<dbReference type="InterPro" id="IPR036683">
    <property type="entry name" value="CO_DH_flav_C_dom_sf"/>
</dbReference>
<keyword evidence="1" id="KW-0285">Flavoprotein</keyword>
<dbReference type="InterPro" id="IPR036318">
    <property type="entry name" value="FAD-bd_PCMH-like_sf"/>
</dbReference>
<reference evidence="5" key="1">
    <citation type="submission" date="2019-08" db="EMBL/GenBank/DDBJ databases">
        <authorList>
            <person name="Kucharzyk K."/>
            <person name="Murdoch R.W."/>
            <person name="Higgins S."/>
            <person name="Loffler F."/>
        </authorList>
    </citation>
    <scope>NUCLEOTIDE SEQUENCE</scope>
</reference>
<dbReference type="PANTHER" id="PTHR42659:SF2">
    <property type="entry name" value="XANTHINE DEHYDROGENASE SUBUNIT C-RELATED"/>
    <property type="match status" value="1"/>
</dbReference>